<organism evidence="3 4">
    <name type="scientific">Eimeria tenella</name>
    <name type="common">Coccidian parasite</name>
    <dbReference type="NCBI Taxonomy" id="5802"/>
    <lineage>
        <taxon>Eukaryota</taxon>
        <taxon>Sar</taxon>
        <taxon>Alveolata</taxon>
        <taxon>Apicomplexa</taxon>
        <taxon>Conoidasida</taxon>
        <taxon>Coccidia</taxon>
        <taxon>Eucoccidiorida</taxon>
        <taxon>Eimeriorina</taxon>
        <taxon>Eimeriidae</taxon>
        <taxon>Eimeria</taxon>
    </lineage>
</organism>
<name>U6KUK7_EIMTE</name>
<dbReference type="InterPro" id="IPR056924">
    <property type="entry name" value="SH3_Tf2-1"/>
</dbReference>
<feature type="region of interest" description="Disordered" evidence="1">
    <location>
        <begin position="174"/>
        <end position="194"/>
    </location>
</feature>
<dbReference type="RefSeq" id="XP_013231348.1">
    <property type="nucleotide sequence ID" value="XM_013375894.1"/>
</dbReference>
<dbReference type="VEuPathDB" id="ToxoDB:ETH_00034920"/>
<dbReference type="GeneID" id="25256025"/>
<dbReference type="InterPro" id="IPR000953">
    <property type="entry name" value="Chromo/chromo_shadow_dom"/>
</dbReference>
<proteinExistence type="predicted"/>
<dbReference type="Gene3D" id="2.40.50.40">
    <property type="match status" value="1"/>
</dbReference>
<feature type="domain" description="Chromo" evidence="2">
    <location>
        <begin position="120"/>
        <end position="179"/>
    </location>
</feature>
<dbReference type="EMBL" id="HG675164">
    <property type="protein sequence ID" value="CDJ40598.1"/>
    <property type="molecule type" value="Genomic_DNA"/>
</dbReference>
<dbReference type="SUPFAM" id="SSF54160">
    <property type="entry name" value="Chromo domain-like"/>
    <property type="match status" value="1"/>
</dbReference>
<dbReference type="PROSITE" id="PS50013">
    <property type="entry name" value="CHROMO_2"/>
    <property type="match status" value="1"/>
</dbReference>
<dbReference type="OrthoDB" id="346468at2759"/>
<dbReference type="InterPro" id="IPR016197">
    <property type="entry name" value="Chromo-like_dom_sf"/>
</dbReference>
<protein>
    <recommendedName>
        <fullName evidence="2">Chromo domain-containing protein</fullName>
    </recommendedName>
</protein>
<sequence>MRQSPGPHRAKWQQNSYADSKQRAVEYSVGDNVWLSNIHLPTLNNCSMFEPRYQGPFHIKGRTGSMAYRLAVLPTYECHNVFRVPQLVPHCPREPDGVPQEATVGWPRTRDVAGNLTDHYPVDKILGQRGSGDDAYYLVKWSDAREPCAAWEPAQLLVGRPVLVRAWRRRQHRQLRAQPNPLPLTTPISPKALP</sequence>
<dbReference type="VEuPathDB" id="ToxoDB:ETH2_0928900"/>
<dbReference type="AlphaFoldDB" id="U6KUK7"/>
<dbReference type="Pfam" id="PF24626">
    <property type="entry name" value="SH3_Tf2-1"/>
    <property type="match status" value="1"/>
</dbReference>
<dbReference type="InterPro" id="IPR023780">
    <property type="entry name" value="Chromo_domain"/>
</dbReference>
<reference evidence="3" key="2">
    <citation type="submission" date="2013-10" db="EMBL/GenBank/DDBJ databases">
        <authorList>
            <person name="Aslett M."/>
        </authorList>
    </citation>
    <scope>NUCLEOTIDE SEQUENCE [LARGE SCALE GENOMIC DNA]</scope>
    <source>
        <strain evidence="3">Houghton</strain>
    </source>
</reference>
<keyword evidence="4" id="KW-1185">Reference proteome</keyword>
<evidence type="ECO:0000256" key="1">
    <source>
        <dbReference type="SAM" id="MobiDB-lite"/>
    </source>
</evidence>
<evidence type="ECO:0000313" key="4">
    <source>
        <dbReference type="Proteomes" id="UP000030747"/>
    </source>
</evidence>
<evidence type="ECO:0000259" key="2">
    <source>
        <dbReference type="PROSITE" id="PS50013"/>
    </source>
</evidence>
<gene>
    <name evidence="3" type="ORF">ETH_00034920</name>
</gene>
<dbReference type="Pfam" id="PF00385">
    <property type="entry name" value="Chromo"/>
    <property type="match status" value="1"/>
</dbReference>
<dbReference type="OMA" id="DESATWE"/>
<evidence type="ECO:0000313" key="3">
    <source>
        <dbReference type="EMBL" id="CDJ40598.1"/>
    </source>
</evidence>
<dbReference type="Proteomes" id="UP000030747">
    <property type="component" value="Unassembled WGS sequence"/>
</dbReference>
<reference evidence="3" key="1">
    <citation type="submission" date="2013-10" db="EMBL/GenBank/DDBJ databases">
        <title>Genomic analysis of the causative agents of coccidiosis in chickens.</title>
        <authorList>
            <person name="Reid A.J."/>
            <person name="Blake D."/>
            <person name="Billington K."/>
            <person name="Browne H."/>
            <person name="Dunn M."/>
            <person name="Hung S."/>
            <person name="Kawahara F."/>
            <person name="Miranda-Saavedra D."/>
            <person name="Mourier T."/>
            <person name="Nagra H."/>
            <person name="Otto T.D."/>
            <person name="Rawlings N."/>
            <person name="Sanchez A."/>
            <person name="Sanders M."/>
            <person name="Subramaniam C."/>
            <person name="Tay Y."/>
            <person name="Dear P."/>
            <person name="Doerig C."/>
            <person name="Gruber A."/>
            <person name="Parkinson J."/>
            <person name="Shirley M."/>
            <person name="Wan K.L."/>
            <person name="Berriman M."/>
            <person name="Tomley F."/>
            <person name="Pain A."/>
        </authorList>
    </citation>
    <scope>NUCLEOTIDE SEQUENCE [LARGE SCALE GENOMIC DNA]</scope>
    <source>
        <strain evidence="3">Houghton</strain>
    </source>
</reference>
<accession>U6KUK7</accession>